<evidence type="ECO:0000256" key="1">
    <source>
        <dbReference type="ARBA" id="ARBA00004123"/>
    </source>
</evidence>
<dbReference type="InParanoid" id="A0A1B7MFF9"/>
<organism evidence="5 6">
    <name type="scientific">Rhizopogon vinicolor AM-OR11-026</name>
    <dbReference type="NCBI Taxonomy" id="1314800"/>
    <lineage>
        <taxon>Eukaryota</taxon>
        <taxon>Fungi</taxon>
        <taxon>Dikarya</taxon>
        <taxon>Basidiomycota</taxon>
        <taxon>Agaricomycotina</taxon>
        <taxon>Agaricomycetes</taxon>
        <taxon>Agaricomycetidae</taxon>
        <taxon>Boletales</taxon>
        <taxon>Suillineae</taxon>
        <taxon>Rhizopogonaceae</taxon>
        <taxon>Rhizopogon</taxon>
    </lineage>
</organism>
<dbReference type="InterPro" id="IPR008847">
    <property type="entry name" value="Suf"/>
</dbReference>
<accession>A0A1B7MFF9</accession>
<comment type="subcellular location">
    <subcellularLocation>
        <location evidence="1">Nucleus</location>
    </subcellularLocation>
</comment>
<dbReference type="Pfam" id="PF05843">
    <property type="entry name" value="Suf"/>
    <property type="match status" value="1"/>
</dbReference>
<dbReference type="EMBL" id="KV449454">
    <property type="protein sequence ID" value="OAX31326.1"/>
    <property type="molecule type" value="Genomic_DNA"/>
</dbReference>
<evidence type="ECO:0000259" key="4">
    <source>
        <dbReference type="Pfam" id="PF05843"/>
    </source>
</evidence>
<dbReference type="GO" id="GO:0006396">
    <property type="term" value="P:RNA processing"/>
    <property type="evidence" value="ECO:0007669"/>
    <property type="project" value="InterPro"/>
</dbReference>
<reference evidence="5 6" key="1">
    <citation type="submission" date="2016-06" db="EMBL/GenBank/DDBJ databases">
        <title>Comparative genomics of the ectomycorrhizal sister species Rhizopogon vinicolor and Rhizopogon vesiculosus (Basidiomycota: Boletales) reveals a divergence of the mating type B locus.</title>
        <authorList>
            <consortium name="DOE Joint Genome Institute"/>
            <person name="Mujic A.B."/>
            <person name="Kuo A."/>
            <person name="Tritt A."/>
            <person name="Lipzen A."/>
            <person name="Chen C."/>
            <person name="Johnson J."/>
            <person name="Sharma A."/>
            <person name="Barry K."/>
            <person name="Grigoriev I.V."/>
            <person name="Spatafora J.W."/>
        </authorList>
    </citation>
    <scope>NUCLEOTIDE SEQUENCE [LARGE SCALE GENOMIC DNA]</scope>
    <source>
        <strain evidence="5 6">AM-OR11-026</strain>
    </source>
</reference>
<dbReference type="Proteomes" id="UP000092154">
    <property type="component" value="Unassembled WGS sequence"/>
</dbReference>
<dbReference type="OrthoDB" id="3268618at2759"/>
<dbReference type="Gene3D" id="1.25.40.1040">
    <property type="match status" value="1"/>
</dbReference>
<protein>
    <recommendedName>
        <fullName evidence="4">Suppressor of forked domain-containing protein</fullName>
    </recommendedName>
</protein>
<evidence type="ECO:0000313" key="5">
    <source>
        <dbReference type="EMBL" id="OAX31326.1"/>
    </source>
</evidence>
<keyword evidence="6" id="KW-1185">Reference proteome</keyword>
<evidence type="ECO:0000256" key="3">
    <source>
        <dbReference type="ARBA" id="ARBA00023242"/>
    </source>
</evidence>
<name>A0A1B7MFF9_9AGAM</name>
<dbReference type="GO" id="GO:0005634">
    <property type="term" value="C:nucleus"/>
    <property type="evidence" value="ECO:0007669"/>
    <property type="project" value="UniProtKB-SubCell"/>
</dbReference>
<proteinExistence type="predicted"/>
<dbReference type="SUPFAM" id="SSF48452">
    <property type="entry name" value="TPR-like"/>
    <property type="match status" value="1"/>
</dbReference>
<evidence type="ECO:0000256" key="2">
    <source>
        <dbReference type="ARBA" id="ARBA00022737"/>
    </source>
</evidence>
<dbReference type="STRING" id="1314800.A0A1B7MFF9"/>
<keyword evidence="2" id="KW-0677">Repeat</keyword>
<feature type="domain" description="Suppressor of forked" evidence="4">
    <location>
        <begin position="14"/>
        <end position="68"/>
    </location>
</feature>
<keyword evidence="3" id="KW-0539">Nucleus</keyword>
<sequence>MSTPDTPATPLMNFNDARALFERVITTFPSEHARPLWEGWAHYEYQYGDLEAAQKLEKRMPEVYPSDMCAHLKHTGQRITWHSECLVFCKAPRTLFVMLTAPGKFVLTLLMPSAKKLHKNWWDGRFSRVEKIKHCYAYGWKTGEPIIIA</sequence>
<dbReference type="InterPro" id="IPR011990">
    <property type="entry name" value="TPR-like_helical_dom_sf"/>
</dbReference>
<gene>
    <name evidence="5" type="ORF">K503DRAFT_806153</name>
</gene>
<dbReference type="AlphaFoldDB" id="A0A1B7MFF9"/>
<evidence type="ECO:0000313" key="6">
    <source>
        <dbReference type="Proteomes" id="UP000092154"/>
    </source>
</evidence>